<reference evidence="4" key="1">
    <citation type="submission" date="2024-05" db="EMBL/GenBank/DDBJ databases">
        <authorList>
            <person name="Kim S."/>
            <person name="Heo J."/>
            <person name="Choi H."/>
            <person name="Choi Y."/>
            <person name="Kwon S.-W."/>
            <person name="Kim Y."/>
        </authorList>
    </citation>
    <scope>NUCLEOTIDE SEQUENCE</scope>
    <source>
        <strain evidence="4">KACC 23698</strain>
    </source>
</reference>
<sequence length="366" mass="40253">MTRLASLVLAASLLVASAVAALAQAPGAAAAPPPLPAGVERPLEVRMSVRVLNVTRIQEVQSEAGALVEFTQRWVDPTQRFDRVEAGAERIDWVGDEAEARLARIWNPGVAIENQIGRPRAQTTALSIFHDGRVTLIRRVDADLRVDLGMGAFPFDHQSIALRFSSARHPASDVVLVTTELDRGFSTIERNLSVTNWLAGSIAFRNETFFGWNAQPYARLVAVATVDRSWPRYILRLFVPFFALMSLSLFILWAPDSVISQKDRAPMIFSSLLALAALSFTFESSFPGSISLNSPVASMISLGYFYLPLVLLIDLMLSQTGSRLARRYPALLPEIKRNVRVTAPLLFFGLCILLVLVSGDDAARLY</sequence>
<feature type="transmembrane region" description="Helical" evidence="1">
    <location>
        <begin position="233"/>
        <end position="253"/>
    </location>
</feature>
<proteinExistence type="predicted"/>
<evidence type="ECO:0000256" key="1">
    <source>
        <dbReference type="SAM" id="Phobius"/>
    </source>
</evidence>
<organism evidence="4">
    <name type="scientific">Alsobacter sp. KACC 23698</name>
    <dbReference type="NCBI Taxonomy" id="3149229"/>
    <lineage>
        <taxon>Bacteria</taxon>
        <taxon>Pseudomonadati</taxon>
        <taxon>Pseudomonadota</taxon>
        <taxon>Alphaproteobacteria</taxon>
        <taxon>Hyphomicrobiales</taxon>
        <taxon>Alsobacteraceae</taxon>
        <taxon>Alsobacter</taxon>
    </lineage>
</organism>
<evidence type="ECO:0000256" key="2">
    <source>
        <dbReference type="SAM" id="SignalP"/>
    </source>
</evidence>
<keyword evidence="2" id="KW-0732">Signal</keyword>
<evidence type="ECO:0000313" key="4">
    <source>
        <dbReference type="EMBL" id="XBO38015.1"/>
    </source>
</evidence>
<dbReference type="SUPFAM" id="SSF63712">
    <property type="entry name" value="Nicotinic receptor ligand binding domain-like"/>
    <property type="match status" value="1"/>
</dbReference>
<keyword evidence="1" id="KW-0472">Membrane</keyword>
<feature type="transmembrane region" description="Helical" evidence="1">
    <location>
        <begin position="338"/>
        <end position="357"/>
    </location>
</feature>
<keyword evidence="1" id="KW-0812">Transmembrane</keyword>
<gene>
    <name evidence="4" type="ORF">ABEG18_20190</name>
</gene>
<name>A0AAU7JCZ2_9HYPH</name>
<dbReference type="PANTHER" id="PTHR18945">
    <property type="entry name" value="NEUROTRANSMITTER GATED ION CHANNEL"/>
    <property type="match status" value="1"/>
</dbReference>
<dbReference type="InterPro" id="IPR006202">
    <property type="entry name" value="Neur_chan_lig-bd"/>
</dbReference>
<dbReference type="EMBL" id="CP157484">
    <property type="protein sequence ID" value="XBO38015.1"/>
    <property type="molecule type" value="Genomic_DNA"/>
</dbReference>
<dbReference type="GO" id="GO:0005230">
    <property type="term" value="F:extracellular ligand-gated monoatomic ion channel activity"/>
    <property type="evidence" value="ECO:0007669"/>
    <property type="project" value="InterPro"/>
</dbReference>
<dbReference type="InterPro" id="IPR006201">
    <property type="entry name" value="Neur_channel"/>
</dbReference>
<dbReference type="Pfam" id="PF02931">
    <property type="entry name" value="Neur_chan_LBD"/>
    <property type="match status" value="1"/>
</dbReference>
<protein>
    <submittedName>
        <fullName evidence="4">Neurotransmitter-gated ion-channel ligand-binding protein</fullName>
    </submittedName>
</protein>
<keyword evidence="1" id="KW-1133">Transmembrane helix</keyword>
<dbReference type="Gene3D" id="2.70.170.10">
    <property type="entry name" value="Neurotransmitter-gated ion-channel ligand-binding domain"/>
    <property type="match status" value="1"/>
</dbReference>
<accession>A0AAU7JCZ2</accession>
<feature type="signal peptide" evidence="2">
    <location>
        <begin position="1"/>
        <end position="20"/>
    </location>
</feature>
<dbReference type="RefSeq" id="WP_406854843.1">
    <property type="nucleotide sequence ID" value="NZ_CP157484.1"/>
</dbReference>
<dbReference type="InterPro" id="IPR036734">
    <property type="entry name" value="Neur_chan_lig-bd_sf"/>
</dbReference>
<dbReference type="GO" id="GO:0016020">
    <property type="term" value="C:membrane"/>
    <property type="evidence" value="ECO:0007669"/>
    <property type="project" value="InterPro"/>
</dbReference>
<dbReference type="AlphaFoldDB" id="A0AAU7JCZ2"/>
<dbReference type="GO" id="GO:0004888">
    <property type="term" value="F:transmembrane signaling receptor activity"/>
    <property type="evidence" value="ECO:0007669"/>
    <property type="project" value="InterPro"/>
</dbReference>
<feature type="transmembrane region" description="Helical" evidence="1">
    <location>
        <begin position="265"/>
        <end position="282"/>
    </location>
</feature>
<feature type="transmembrane region" description="Helical" evidence="1">
    <location>
        <begin position="294"/>
        <end position="317"/>
    </location>
</feature>
<evidence type="ECO:0000259" key="3">
    <source>
        <dbReference type="Pfam" id="PF02931"/>
    </source>
</evidence>
<feature type="chain" id="PRO_5043470475" evidence="2">
    <location>
        <begin position="21"/>
        <end position="366"/>
    </location>
</feature>
<feature type="domain" description="Neurotransmitter-gated ion-channel ligand-binding" evidence="3">
    <location>
        <begin position="39"/>
        <end position="183"/>
    </location>
</feature>